<organism evidence="7 8">
    <name type="scientific">Rhodopirellula islandica</name>
    <dbReference type="NCBI Taxonomy" id="595434"/>
    <lineage>
        <taxon>Bacteria</taxon>
        <taxon>Pseudomonadati</taxon>
        <taxon>Planctomycetota</taxon>
        <taxon>Planctomycetia</taxon>
        <taxon>Pirellulales</taxon>
        <taxon>Pirellulaceae</taxon>
        <taxon>Rhodopirellula</taxon>
    </lineage>
</organism>
<name>A0A0J1BA36_RHOIS</name>
<evidence type="ECO:0000256" key="3">
    <source>
        <dbReference type="ARBA" id="ARBA00023143"/>
    </source>
</evidence>
<evidence type="ECO:0000313" key="8">
    <source>
        <dbReference type="Proteomes" id="UP000036367"/>
    </source>
</evidence>
<comment type="similarity">
    <text evidence="2 4">Belongs to the FliE family.</text>
</comment>
<feature type="compositionally biased region" description="Low complexity" evidence="6">
    <location>
        <begin position="40"/>
        <end position="55"/>
    </location>
</feature>
<sequence length="128" mass="13835">MRPVASFRPPPTFSALQSGASSQATKPAGLEQHGSNQAFSLLDPNSTPSSSTDSSFGEMGNLLMNQVKGVNSMQNQADSMVHSMLTGGDVNEAEVLTSVQKADLAFRMLMQIRNKLMDAYREIQQVQI</sequence>
<dbReference type="AlphaFoldDB" id="A0A0J1BA36"/>
<dbReference type="PATRIC" id="fig|595434.4.peg.4145"/>
<keyword evidence="7" id="KW-0282">Flagellum</keyword>
<feature type="region of interest" description="Disordered" evidence="6">
    <location>
        <begin position="1"/>
        <end position="60"/>
    </location>
</feature>
<keyword evidence="3 4" id="KW-0975">Bacterial flagellum</keyword>
<dbReference type="PANTHER" id="PTHR34653:SF1">
    <property type="entry name" value="FLAGELLAR HOOK-BASAL BODY COMPLEX PROTEIN FLIE"/>
    <property type="match status" value="1"/>
</dbReference>
<dbReference type="Proteomes" id="UP000036367">
    <property type="component" value="Unassembled WGS sequence"/>
</dbReference>
<evidence type="ECO:0000256" key="1">
    <source>
        <dbReference type="ARBA" id="ARBA00004117"/>
    </source>
</evidence>
<dbReference type="GO" id="GO:0071973">
    <property type="term" value="P:bacterial-type flagellum-dependent cell motility"/>
    <property type="evidence" value="ECO:0007669"/>
    <property type="project" value="InterPro"/>
</dbReference>
<dbReference type="STRING" id="595434.RISK_004368"/>
<evidence type="ECO:0000256" key="5">
    <source>
        <dbReference type="NCBIfam" id="TIGR00205"/>
    </source>
</evidence>
<feature type="compositionally biased region" description="Polar residues" evidence="6">
    <location>
        <begin position="14"/>
        <end position="25"/>
    </location>
</feature>
<dbReference type="NCBIfam" id="TIGR00205">
    <property type="entry name" value="fliE"/>
    <property type="match status" value="1"/>
</dbReference>
<dbReference type="OrthoDB" id="285952at2"/>
<dbReference type="InterPro" id="IPR001624">
    <property type="entry name" value="FliE"/>
</dbReference>
<dbReference type="PRINTS" id="PR01006">
    <property type="entry name" value="FLGHOOKFLIE"/>
</dbReference>
<dbReference type="PANTHER" id="PTHR34653">
    <property type="match status" value="1"/>
</dbReference>
<dbReference type="GO" id="GO:0005198">
    <property type="term" value="F:structural molecule activity"/>
    <property type="evidence" value="ECO:0007669"/>
    <property type="project" value="UniProtKB-UniRule"/>
</dbReference>
<keyword evidence="7" id="KW-0966">Cell projection</keyword>
<dbReference type="RefSeq" id="WP_047815646.1">
    <property type="nucleotide sequence ID" value="NZ_LECT01000035.1"/>
</dbReference>
<evidence type="ECO:0000313" key="7">
    <source>
        <dbReference type="EMBL" id="KLU03577.1"/>
    </source>
</evidence>
<accession>A0A0J1BA36</accession>
<keyword evidence="7" id="KW-0969">Cilium</keyword>
<dbReference type="EMBL" id="LECT01000035">
    <property type="protein sequence ID" value="KLU03577.1"/>
    <property type="molecule type" value="Genomic_DNA"/>
</dbReference>
<dbReference type="GO" id="GO:0003774">
    <property type="term" value="F:cytoskeletal motor activity"/>
    <property type="evidence" value="ECO:0007669"/>
    <property type="project" value="InterPro"/>
</dbReference>
<gene>
    <name evidence="4" type="primary">fliE</name>
    <name evidence="7" type="ORF">RISK_004368</name>
</gene>
<evidence type="ECO:0000256" key="4">
    <source>
        <dbReference type="HAMAP-Rule" id="MF_00724"/>
    </source>
</evidence>
<evidence type="ECO:0000256" key="6">
    <source>
        <dbReference type="SAM" id="MobiDB-lite"/>
    </source>
</evidence>
<comment type="subcellular location">
    <subcellularLocation>
        <location evidence="1 4">Bacterial flagellum basal body</location>
    </subcellularLocation>
</comment>
<evidence type="ECO:0000256" key="2">
    <source>
        <dbReference type="ARBA" id="ARBA00009272"/>
    </source>
</evidence>
<keyword evidence="8" id="KW-1185">Reference proteome</keyword>
<dbReference type="Pfam" id="PF02049">
    <property type="entry name" value="FliE"/>
    <property type="match status" value="1"/>
</dbReference>
<dbReference type="HAMAP" id="MF_00724">
    <property type="entry name" value="FliE"/>
    <property type="match status" value="1"/>
</dbReference>
<dbReference type="GO" id="GO:0009425">
    <property type="term" value="C:bacterial-type flagellum basal body"/>
    <property type="evidence" value="ECO:0007669"/>
    <property type="project" value="UniProtKB-SubCell"/>
</dbReference>
<reference evidence="7" key="1">
    <citation type="submission" date="2015-05" db="EMBL/GenBank/DDBJ databases">
        <title>Permanent draft genome of Rhodopirellula islandicus K833.</title>
        <authorList>
            <person name="Kizina J."/>
            <person name="Richter M."/>
            <person name="Glockner F.O."/>
            <person name="Harder J."/>
        </authorList>
    </citation>
    <scope>NUCLEOTIDE SEQUENCE [LARGE SCALE GENOMIC DNA]</scope>
    <source>
        <strain evidence="7">K833</strain>
    </source>
</reference>
<comment type="caution">
    <text evidence="7">The sequence shown here is derived from an EMBL/GenBank/DDBJ whole genome shotgun (WGS) entry which is preliminary data.</text>
</comment>
<protein>
    <recommendedName>
        <fullName evidence="4 5">Flagellar hook-basal body complex protein FliE</fullName>
    </recommendedName>
</protein>
<proteinExistence type="inferred from homology"/>